<evidence type="ECO:0000256" key="1">
    <source>
        <dbReference type="SAM" id="MobiDB-lite"/>
    </source>
</evidence>
<organism evidence="2 3">
    <name type="scientific">Pristionchus mayeri</name>
    <dbReference type="NCBI Taxonomy" id="1317129"/>
    <lineage>
        <taxon>Eukaryota</taxon>
        <taxon>Metazoa</taxon>
        <taxon>Ecdysozoa</taxon>
        <taxon>Nematoda</taxon>
        <taxon>Chromadorea</taxon>
        <taxon>Rhabditida</taxon>
        <taxon>Rhabditina</taxon>
        <taxon>Diplogasteromorpha</taxon>
        <taxon>Diplogasteroidea</taxon>
        <taxon>Neodiplogasteridae</taxon>
        <taxon>Pristionchus</taxon>
    </lineage>
</organism>
<dbReference type="Proteomes" id="UP001328107">
    <property type="component" value="Unassembled WGS sequence"/>
</dbReference>
<proteinExistence type="predicted"/>
<feature type="compositionally biased region" description="Polar residues" evidence="1">
    <location>
        <begin position="1"/>
        <end position="15"/>
    </location>
</feature>
<name>A0AAN5DCM4_9BILA</name>
<reference evidence="3" key="1">
    <citation type="submission" date="2022-10" db="EMBL/GenBank/DDBJ databases">
        <title>Genome assembly of Pristionchus species.</title>
        <authorList>
            <person name="Yoshida K."/>
            <person name="Sommer R.J."/>
        </authorList>
    </citation>
    <scope>NUCLEOTIDE SEQUENCE [LARGE SCALE GENOMIC DNA]</scope>
    <source>
        <strain evidence="3">RS5460</strain>
    </source>
</reference>
<feature type="non-terminal residue" evidence="2">
    <location>
        <position position="1"/>
    </location>
</feature>
<feature type="region of interest" description="Disordered" evidence="1">
    <location>
        <begin position="1"/>
        <end position="72"/>
    </location>
</feature>
<dbReference type="EMBL" id="BTRK01000006">
    <property type="protein sequence ID" value="GMR59424.1"/>
    <property type="molecule type" value="Genomic_DNA"/>
</dbReference>
<evidence type="ECO:0000313" key="2">
    <source>
        <dbReference type="EMBL" id="GMR59424.1"/>
    </source>
</evidence>
<keyword evidence="3" id="KW-1185">Reference proteome</keyword>
<accession>A0AAN5DCM4</accession>
<feature type="non-terminal residue" evidence="2">
    <location>
        <position position="72"/>
    </location>
</feature>
<feature type="compositionally biased region" description="Low complexity" evidence="1">
    <location>
        <begin position="20"/>
        <end position="39"/>
    </location>
</feature>
<protein>
    <submittedName>
        <fullName evidence="2">Uncharacterized protein</fullName>
    </submittedName>
</protein>
<dbReference type="AlphaFoldDB" id="A0AAN5DCM4"/>
<gene>
    <name evidence="2" type="ORF">PMAYCL1PPCAC_29619</name>
</gene>
<feature type="compositionally biased region" description="Polar residues" evidence="1">
    <location>
        <begin position="40"/>
        <end position="54"/>
    </location>
</feature>
<evidence type="ECO:0000313" key="3">
    <source>
        <dbReference type="Proteomes" id="UP001328107"/>
    </source>
</evidence>
<sequence length="72" mass="7490">NSFSGSNTPESSTGPHGSFPSSNPLGSSGHGSHNSFSGSETSGSKFPHSYPSTDTWKEMDPSIRSHLLPPLS</sequence>
<comment type="caution">
    <text evidence="2">The sequence shown here is derived from an EMBL/GenBank/DDBJ whole genome shotgun (WGS) entry which is preliminary data.</text>
</comment>